<dbReference type="AlphaFoldDB" id="A0A0V0TNN3"/>
<evidence type="ECO:0000313" key="2">
    <source>
        <dbReference type="EMBL" id="KRX40497.1"/>
    </source>
</evidence>
<feature type="coiled-coil region" evidence="1">
    <location>
        <begin position="2"/>
        <end position="29"/>
    </location>
</feature>
<keyword evidence="1" id="KW-0175">Coiled coil</keyword>
<accession>A0A0V0TNN3</accession>
<keyword evidence="3" id="KW-1185">Reference proteome</keyword>
<dbReference type="EMBL" id="JYDJ01000198">
    <property type="protein sequence ID" value="KRX40497.1"/>
    <property type="molecule type" value="Genomic_DNA"/>
</dbReference>
<gene>
    <name evidence="2" type="ORF">T05_12296</name>
</gene>
<dbReference type="Proteomes" id="UP000055048">
    <property type="component" value="Unassembled WGS sequence"/>
</dbReference>
<protein>
    <submittedName>
        <fullName evidence="2">Uncharacterized protein</fullName>
    </submittedName>
</protein>
<evidence type="ECO:0000313" key="3">
    <source>
        <dbReference type="Proteomes" id="UP000055048"/>
    </source>
</evidence>
<proteinExistence type="predicted"/>
<evidence type="ECO:0000256" key="1">
    <source>
        <dbReference type="SAM" id="Coils"/>
    </source>
</evidence>
<name>A0A0V0TNN3_9BILA</name>
<sequence length="86" mass="10764">MIKKIKNKNQQIKQNYEDITRILQKLNHLHNYDDDYYSPHWMKPACIVQLFKITCIKKHFQENITYNLLLRWFSRYVRRMFFAPIQ</sequence>
<reference evidence="2 3" key="1">
    <citation type="submission" date="2015-01" db="EMBL/GenBank/DDBJ databases">
        <title>Evolution of Trichinella species and genotypes.</title>
        <authorList>
            <person name="Korhonen P.K."/>
            <person name="Edoardo P."/>
            <person name="Giuseppe L.R."/>
            <person name="Gasser R.B."/>
        </authorList>
    </citation>
    <scope>NUCLEOTIDE SEQUENCE [LARGE SCALE GENOMIC DNA]</scope>
    <source>
        <strain evidence="2">ISS417</strain>
    </source>
</reference>
<comment type="caution">
    <text evidence="2">The sequence shown here is derived from an EMBL/GenBank/DDBJ whole genome shotgun (WGS) entry which is preliminary data.</text>
</comment>
<organism evidence="2 3">
    <name type="scientific">Trichinella murrelli</name>
    <dbReference type="NCBI Taxonomy" id="144512"/>
    <lineage>
        <taxon>Eukaryota</taxon>
        <taxon>Metazoa</taxon>
        <taxon>Ecdysozoa</taxon>
        <taxon>Nematoda</taxon>
        <taxon>Enoplea</taxon>
        <taxon>Dorylaimia</taxon>
        <taxon>Trichinellida</taxon>
        <taxon>Trichinellidae</taxon>
        <taxon>Trichinella</taxon>
    </lineage>
</organism>